<evidence type="ECO:0000313" key="3">
    <source>
        <dbReference type="Proteomes" id="UP000233551"/>
    </source>
</evidence>
<feature type="region of interest" description="Disordered" evidence="1">
    <location>
        <begin position="48"/>
        <end position="89"/>
    </location>
</feature>
<proteinExistence type="predicted"/>
<gene>
    <name evidence="2" type="ORF">CRG98_037626</name>
</gene>
<feature type="compositionally biased region" description="Basic and acidic residues" evidence="1">
    <location>
        <begin position="55"/>
        <end position="70"/>
    </location>
</feature>
<reference evidence="2 3" key="1">
    <citation type="submission" date="2017-11" db="EMBL/GenBank/DDBJ databases">
        <title>De-novo sequencing of pomegranate (Punica granatum L.) genome.</title>
        <authorList>
            <person name="Akparov Z."/>
            <person name="Amiraslanov A."/>
            <person name="Hajiyeva S."/>
            <person name="Abbasov M."/>
            <person name="Kaur K."/>
            <person name="Hamwieh A."/>
            <person name="Solovyev V."/>
            <person name="Salamov A."/>
            <person name="Braich B."/>
            <person name="Kosarev P."/>
            <person name="Mahmoud A."/>
            <person name="Hajiyev E."/>
            <person name="Babayeva S."/>
            <person name="Izzatullayeva V."/>
            <person name="Mammadov A."/>
            <person name="Mammadov A."/>
            <person name="Sharifova S."/>
            <person name="Ojaghi J."/>
            <person name="Eynullazada K."/>
            <person name="Bayramov B."/>
            <person name="Abdulazimova A."/>
            <person name="Shahmuradov I."/>
        </authorList>
    </citation>
    <scope>NUCLEOTIDE SEQUENCE [LARGE SCALE GENOMIC DNA]</scope>
    <source>
        <strain evidence="3">cv. AG2017</strain>
        <tissue evidence="2">Leaf</tissue>
    </source>
</reference>
<feature type="compositionally biased region" description="Low complexity" evidence="1">
    <location>
        <begin position="74"/>
        <end position="89"/>
    </location>
</feature>
<sequence length="263" mass="29093">MSCSTSCPSLDRVTPPLDDIRSWTSLHAVNHDYVTASIGDVTFIGRSPGHRTHVDHREASNPRPLAHENPTEPPYTETGTPIGTSSSSSLLAPESIGILFTGREPKKMESSLTSVSSKGTCSRPYRAVETQSGAVLGERYFGEVQEEDPWIFRVNVNDRASIFQNSRINVYGPECGLSSGPACVLLDCAAWKYPPSRGCVTDIHEKESPLTILRSEGRGPIWNLELHLTIFLRLVRSSEKISQKSVTSPCNQRRPIPWVFRVM</sequence>
<dbReference type="AlphaFoldDB" id="A0A2I0IDC2"/>
<dbReference type="Proteomes" id="UP000233551">
    <property type="component" value="Unassembled WGS sequence"/>
</dbReference>
<evidence type="ECO:0000313" key="2">
    <source>
        <dbReference type="EMBL" id="PKI42008.1"/>
    </source>
</evidence>
<comment type="caution">
    <text evidence="2">The sequence shown here is derived from an EMBL/GenBank/DDBJ whole genome shotgun (WGS) entry which is preliminary data.</text>
</comment>
<keyword evidence="3" id="KW-1185">Reference proteome</keyword>
<name>A0A2I0IDC2_PUNGR</name>
<protein>
    <submittedName>
        <fullName evidence="2">Uncharacterized protein</fullName>
    </submittedName>
</protein>
<organism evidence="2 3">
    <name type="scientific">Punica granatum</name>
    <name type="common">Pomegranate</name>
    <dbReference type="NCBI Taxonomy" id="22663"/>
    <lineage>
        <taxon>Eukaryota</taxon>
        <taxon>Viridiplantae</taxon>
        <taxon>Streptophyta</taxon>
        <taxon>Embryophyta</taxon>
        <taxon>Tracheophyta</taxon>
        <taxon>Spermatophyta</taxon>
        <taxon>Magnoliopsida</taxon>
        <taxon>eudicotyledons</taxon>
        <taxon>Gunneridae</taxon>
        <taxon>Pentapetalae</taxon>
        <taxon>rosids</taxon>
        <taxon>malvids</taxon>
        <taxon>Myrtales</taxon>
        <taxon>Lythraceae</taxon>
        <taxon>Punica</taxon>
    </lineage>
</organism>
<evidence type="ECO:0000256" key="1">
    <source>
        <dbReference type="SAM" id="MobiDB-lite"/>
    </source>
</evidence>
<accession>A0A2I0IDC2</accession>
<dbReference type="EMBL" id="PGOL01003245">
    <property type="protein sequence ID" value="PKI42008.1"/>
    <property type="molecule type" value="Genomic_DNA"/>
</dbReference>